<reference evidence="10 11" key="1">
    <citation type="submission" date="2019-03" db="EMBL/GenBank/DDBJ databases">
        <title>Whole genome sequence of a novel Rubrobacter taiwanensis strain, isolated from Yellowstone National Park.</title>
        <authorList>
            <person name="Freed S."/>
            <person name="Ramaley R.F."/>
            <person name="Kyndt J.A."/>
        </authorList>
    </citation>
    <scope>NUCLEOTIDE SEQUENCE [LARGE SCALE GENOMIC DNA]</scope>
    <source>
        <strain evidence="10 11">Yellowstone</strain>
    </source>
</reference>
<sequence length="210" mass="22747">MREIIDISQPLREGMPVWPGDTEFAFSLVWTIAQSGSVNVGRLELSTHAGTHVDAPFHFDDSGAKVHELELERYIGPARVIDAAGHPALGAAELRRHDLGGAERILIRTGSWTDRSRFPRGITCLRPDAAGYLAERGVRLIGVDTPSVDPVESRELPAHHALLRHDIHILEGIVLDGVEPGDYELVALPLALRSADASPVRAVLLGGSKD</sequence>
<dbReference type="HAMAP" id="MF_01969">
    <property type="entry name" value="KynB"/>
    <property type="match status" value="1"/>
</dbReference>
<dbReference type="SUPFAM" id="SSF102198">
    <property type="entry name" value="Putative cyclase"/>
    <property type="match status" value="1"/>
</dbReference>
<evidence type="ECO:0000313" key="10">
    <source>
        <dbReference type="EMBL" id="TCJ16942.1"/>
    </source>
</evidence>
<evidence type="ECO:0000313" key="11">
    <source>
        <dbReference type="Proteomes" id="UP000295244"/>
    </source>
</evidence>
<dbReference type="Pfam" id="PF04199">
    <property type="entry name" value="Cyclase"/>
    <property type="match status" value="1"/>
</dbReference>
<dbReference type="InterPro" id="IPR007325">
    <property type="entry name" value="KFase/CYL"/>
</dbReference>
<feature type="binding site" evidence="9">
    <location>
        <position position="52"/>
    </location>
    <ligand>
        <name>Zn(2+)</name>
        <dbReference type="ChEBI" id="CHEBI:29105"/>
        <label>1</label>
    </ligand>
</feature>
<dbReference type="UniPathway" id="UPA00333">
    <property type="reaction ID" value="UER00454"/>
</dbReference>
<dbReference type="EC" id="3.5.1.9" evidence="9"/>
<keyword evidence="4 9" id="KW-0378">Hydrolase</keyword>
<evidence type="ECO:0000256" key="2">
    <source>
        <dbReference type="ARBA" id="ARBA00011738"/>
    </source>
</evidence>
<comment type="pathway">
    <text evidence="8 9">Amino-acid degradation; L-tryptophan degradation via kynurenine pathway; L-kynurenine from L-tryptophan: step 2/2.</text>
</comment>
<keyword evidence="3 9" id="KW-0479">Metal-binding</keyword>
<comment type="caution">
    <text evidence="10">The sequence shown here is derived from an EMBL/GenBank/DDBJ whole genome shotgun (WGS) entry which is preliminary data.</text>
</comment>
<organism evidence="10 11">
    <name type="scientific">Rubrobacter taiwanensis</name>
    <dbReference type="NCBI Taxonomy" id="185139"/>
    <lineage>
        <taxon>Bacteria</taxon>
        <taxon>Bacillati</taxon>
        <taxon>Actinomycetota</taxon>
        <taxon>Rubrobacteria</taxon>
        <taxon>Rubrobacterales</taxon>
        <taxon>Rubrobacteraceae</taxon>
        <taxon>Rubrobacter</taxon>
    </lineage>
</organism>
<feature type="binding site" evidence="9">
    <location>
        <position position="54"/>
    </location>
    <ligand>
        <name>Zn(2+)</name>
        <dbReference type="ChEBI" id="CHEBI:29105"/>
        <label>1</label>
    </ligand>
</feature>
<comment type="function">
    <text evidence="1 9">Catalyzes the hydrolysis of N-formyl-L-kynurenine to L-kynurenine, the second step in the kynurenine pathway of tryptophan degradation.</text>
</comment>
<dbReference type="AlphaFoldDB" id="A0A4V2NWD1"/>
<dbReference type="EMBL" id="SKBU01000015">
    <property type="protein sequence ID" value="TCJ16942.1"/>
    <property type="molecule type" value="Genomic_DNA"/>
</dbReference>
<dbReference type="OrthoDB" id="7067800at2"/>
<dbReference type="NCBIfam" id="TIGR03035">
    <property type="entry name" value="trp_arylform"/>
    <property type="match status" value="1"/>
</dbReference>
<dbReference type="GO" id="GO:0008270">
    <property type="term" value="F:zinc ion binding"/>
    <property type="evidence" value="ECO:0007669"/>
    <property type="project" value="UniProtKB-UniRule"/>
</dbReference>
<comment type="subunit">
    <text evidence="2 9">Homodimer.</text>
</comment>
<comment type="catalytic activity">
    <reaction evidence="7 9">
        <text>N-formyl-L-kynurenine + H2O = L-kynurenine + formate + H(+)</text>
        <dbReference type="Rhea" id="RHEA:13009"/>
        <dbReference type="ChEBI" id="CHEBI:15377"/>
        <dbReference type="ChEBI" id="CHEBI:15378"/>
        <dbReference type="ChEBI" id="CHEBI:15740"/>
        <dbReference type="ChEBI" id="CHEBI:57959"/>
        <dbReference type="ChEBI" id="CHEBI:58629"/>
        <dbReference type="EC" id="3.5.1.9"/>
    </reaction>
</comment>
<evidence type="ECO:0000256" key="3">
    <source>
        <dbReference type="ARBA" id="ARBA00022723"/>
    </source>
</evidence>
<dbReference type="PANTHER" id="PTHR31118">
    <property type="entry name" value="CYCLASE-LIKE PROTEIN 2"/>
    <property type="match status" value="1"/>
</dbReference>
<evidence type="ECO:0000256" key="8">
    <source>
        <dbReference type="ARBA" id="ARBA00060547"/>
    </source>
</evidence>
<keyword evidence="5 9" id="KW-0862">Zinc</keyword>
<evidence type="ECO:0000256" key="7">
    <source>
        <dbReference type="ARBA" id="ARBA00048496"/>
    </source>
</evidence>
<evidence type="ECO:0000256" key="9">
    <source>
        <dbReference type="HAMAP-Rule" id="MF_01969"/>
    </source>
</evidence>
<accession>A0A4V2NWD1</accession>
<feature type="binding site" evidence="9">
    <location>
        <position position="48"/>
    </location>
    <ligand>
        <name>Zn(2+)</name>
        <dbReference type="ChEBI" id="CHEBI:29105"/>
        <label>1</label>
    </ligand>
</feature>
<feature type="active site" description="Proton donor/acceptor" evidence="9">
    <location>
        <position position="58"/>
    </location>
</feature>
<dbReference type="PANTHER" id="PTHR31118:SF32">
    <property type="entry name" value="KYNURENINE FORMAMIDASE"/>
    <property type="match status" value="1"/>
</dbReference>
<keyword evidence="11" id="KW-1185">Reference proteome</keyword>
<protein>
    <recommendedName>
        <fullName evidence="9">Kynurenine formamidase</fullName>
        <shortName evidence="9">KFA</shortName>
        <shortName evidence="9">KFase</shortName>
        <ecNumber evidence="9">3.5.1.9</ecNumber>
    </recommendedName>
    <alternativeName>
        <fullName evidence="9">Arylformamidase</fullName>
    </alternativeName>
    <alternativeName>
        <fullName evidence="9">N-formylkynurenine formamidase</fullName>
        <shortName evidence="9">FKF</shortName>
    </alternativeName>
</protein>
<feature type="binding site" evidence="9">
    <location>
        <position position="171"/>
    </location>
    <ligand>
        <name>Zn(2+)</name>
        <dbReference type="ChEBI" id="CHEBI:29105"/>
        <label>1</label>
    </ligand>
</feature>
<proteinExistence type="inferred from homology"/>
<dbReference type="FunFam" id="3.50.30.50:FF:000001">
    <property type="entry name" value="Kynurenine formamidase"/>
    <property type="match status" value="1"/>
</dbReference>
<dbReference type="GO" id="GO:0004061">
    <property type="term" value="F:arylformamidase activity"/>
    <property type="evidence" value="ECO:0007669"/>
    <property type="project" value="UniProtKB-UniRule"/>
</dbReference>
<dbReference type="GO" id="GO:0004328">
    <property type="term" value="F:formamidase activity"/>
    <property type="evidence" value="ECO:0007669"/>
    <property type="project" value="InterPro"/>
</dbReference>
<name>A0A4V2NWD1_9ACTN</name>
<feature type="binding site" evidence="9">
    <location>
        <position position="54"/>
    </location>
    <ligand>
        <name>Zn(2+)</name>
        <dbReference type="ChEBI" id="CHEBI:29105"/>
        <label>2</label>
    </ligand>
</feature>
<dbReference type="RefSeq" id="WP_132691279.1">
    <property type="nucleotide sequence ID" value="NZ_SKBU01000015.1"/>
</dbReference>
<dbReference type="InterPro" id="IPR037175">
    <property type="entry name" value="KFase_sf"/>
</dbReference>
<comment type="cofactor">
    <cofactor evidence="9">
        <name>Zn(2+)</name>
        <dbReference type="ChEBI" id="CHEBI:29105"/>
    </cofactor>
    <text evidence="9">Binds 2 zinc ions per subunit.</text>
</comment>
<gene>
    <name evidence="9 10" type="primary">kynB</name>
    <name evidence="10" type="ORF">E0L93_09620</name>
</gene>
<evidence type="ECO:0000256" key="5">
    <source>
        <dbReference type="ARBA" id="ARBA00022833"/>
    </source>
</evidence>
<evidence type="ECO:0000256" key="1">
    <source>
        <dbReference type="ARBA" id="ARBA00002204"/>
    </source>
</evidence>
<feature type="binding site" evidence="9">
    <location>
        <position position="159"/>
    </location>
    <ligand>
        <name>Zn(2+)</name>
        <dbReference type="ChEBI" id="CHEBI:29105"/>
        <label>2</label>
    </ligand>
</feature>
<keyword evidence="6 9" id="KW-0823">Tryptophan catabolism</keyword>
<evidence type="ECO:0000256" key="6">
    <source>
        <dbReference type="ARBA" id="ARBA00023079"/>
    </source>
</evidence>
<dbReference type="Proteomes" id="UP000295244">
    <property type="component" value="Unassembled WGS sequence"/>
</dbReference>
<evidence type="ECO:0000256" key="4">
    <source>
        <dbReference type="ARBA" id="ARBA00022801"/>
    </source>
</evidence>
<feature type="binding site" evidence="9">
    <location>
        <position position="171"/>
    </location>
    <ligand>
        <name>Zn(2+)</name>
        <dbReference type="ChEBI" id="CHEBI:29105"/>
        <label>2</label>
    </ligand>
</feature>
<dbReference type="InterPro" id="IPR017484">
    <property type="entry name" value="Kynurenine_formamidase_bac"/>
</dbReference>
<dbReference type="Gene3D" id="3.50.30.50">
    <property type="entry name" value="Putative cyclase"/>
    <property type="match status" value="1"/>
</dbReference>
<comment type="similarity">
    <text evidence="9">Belongs to the Cyclase 1 superfamily. KynB family.</text>
</comment>
<feature type="binding site" evidence="9">
    <location>
        <position position="18"/>
    </location>
    <ligand>
        <name>substrate</name>
    </ligand>
</feature>
<dbReference type="GO" id="GO:0019441">
    <property type="term" value="P:L-tryptophan catabolic process to kynurenine"/>
    <property type="evidence" value="ECO:0007669"/>
    <property type="project" value="UniProtKB-UniRule"/>
</dbReference>